<evidence type="ECO:0000313" key="8">
    <source>
        <dbReference type="Proteomes" id="UP001233172"/>
    </source>
</evidence>
<feature type="transmembrane region" description="Helical" evidence="5">
    <location>
        <begin position="292"/>
        <end position="318"/>
    </location>
</feature>
<evidence type="ECO:0000256" key="3">
    <source>
        <dbReference type="ARBA" id="ARBA00022989"/>
    </source>
</evidence>
<feature type="transmembrane region" description="Helical" evidence="5">
    <location>
        <begin position="251"/>
        <end position="280"/>
    </location>
</feature>
<evidence type="ECO:0000256" key="1">
    <source>
        <dbReference type="ARBA" id="ARBA00004370"/>
    </source>
</evidence>
<comment type="caution">
    <text evidence="7">The sequence shown here is derived from an EMBL/GenBank/DDBJ whole genome shotgun (WGS) entry which is preliminary data.</text>
</comment>
<sequence length="335" mass="37662">MGDVDTFMKTISVTSNSTKIIIAIINMVLVGVIANTVSALGIFGNIINIAVFFTQGLRTTVNISFFSLAISDLCNLITIAWFSICVNPYLNADPDLIIFPPEFQHLTAGFPHACFARITAWITVFMTVERCLCITFPFKIKEIITPKRTVITIICIYLFVIAAMIPEYLYVYIDWKVYPNLNKTLLGIVFITDRAYLEGLSFLLYSIIMISSFISVLFFTGLLVFKLKQKNELLSGKKFSQSNLLSRREKMAVVTVLVLASVFIVTFTPTLLFSILGYAIPGLSISGKYRDVFFILGYVVFAFDASNASANIILYYILNSSYRHTLHTLFFGRKV</sequence>
<dbReference type="Pfam" id="PF00001">
    <property type="entry name" value="7tm_1"/>
    <property type="match status" value="1"/>
</dbReference>
<keyword evidence="3 5" id="KW-1133">Transmembrane helix</keyword>
<dbReference type="GO" id="GO:0016020">
    <property type="term" value="C:membrane"/>
    <property type="evidence" value="ECO:0007669"/>
    <property type="project" value="UniProtKB-SubCell"/>
</dbReference>
<dbReference type="EMBL" id="JASAOG010000115">
    <property type="protein sequence ID" value="KAK0050315.1"/>
    <property type="molecule type" value="Genomic_DNA"/>
</dbReference>
<comment type="subcellular location">
    <subcellularLocation>
        <location evidence="1">Membrane</location>
    </subcellularLocation>
</comment>
<gene>
    <name evidence="7" type="ORF">Bpfe_020199</name>
</gene>
<feature type="transmembrane region" description="Helical" evidence="5">
    <location>
        <begin position="20"/>
        <end position="53"/>
    </location>
</feature>
<feature type="transmembrane region" description="Helical" evidence="5">
    <location>
        <begin position="202"/>
        <end position="225"/>
    </location>
</feature>
<accession>A0AAD8F3U5</accession>
<dbReference type="AlphaFoldDB" id="A0AAD8F3U5"/>
<dbReference type="Proteomes" id="UP001233172">
    <property type="component" value="Unassembled WGS sequence"/>
</dbReference>
<name>A0AAD8F3U5_BIOPF</name>
<protein>
    <submittedName>
        <fullName evidence="7">FMRFamide receptor</fullName>
    </submittedName>
</protein>
<evidence type="ECO:0000256" key="5">
    <source>
        <dbReference type="SAM" id="Phobius"/>
    </source>
</evidence>
<dbReference type="PANTHER" id="PTHR46641">
    <property type="entry name" value="FMRFAMIDE RECEPTOR-RELATED"/>
    <property type="match status" value="1"/>
</dbReference>
<reference evidence="7" key="1">
    <citation type="journal article" date="2023" name="PLoS Negl. Trop. Dis.">
        <title>A genome sequence for Biomphalaria pfeifferi, the major vector snail for the human-infecting parasite Schistosoma mansoni.</title>
        <authorList>
            <person name="Bu L."/>
            <person name="Lu L."/>
            <person name="Laidemitt M.R."/>
            <person name="Zhang S.M."/>
            <person name="Mutuku M."/>
            <person name="Mkoji G."/>
            <person name="Steinauer M."/>
            <person name="Loker E.S."/>
        </authorList>
    </citation>
    <scope>NUCLEOTIDE SEQUENCE</scope>
    <source>
        <strain evidence="7">KasaAsao</strain>
    </source>
</reference>
<feature type="transmembrane region" description="Helical" evidence="5">
    <location>
        <begin position="149"/>
        <end position="173"/>
    </location>
</feature>
<dbReference type="InterPro" id="IPR052954">
    <property type="entry name" value="GPCR-Ligand_Int"/>
</dbReference>
<dbReference type="Gene3D" id="1.20.1070.10">
    <property type="entry name" value="Rhodopsin 7-helix transmembrane proteins"/>
    <property type="match status" value="1"/>
</dbReference>
<dbReference type="PRINTS" id="PR00237">
    <property type="entry name" value="GPCRRHODOPSN"/>
</dbReference>
<dbReference type="SUPFAM" id="SSF81321">
    <property type="entry name" value="Family A G protein-coupled receptor-like"/>
    <property type="match status" value="1"/>
</dbReference>
<dbReference type="InterPro" id="IPR000276">
    <property type="entry name" value="GPCR_Rhodpsn"/>
</dbReference>
<proteinExistence type="predicted"/>
<evidence type="ECO:0000256" key="2">
    <source>
        <dbReference type="ARBA" id="ARBA00022692"/>
    </source>
</evidence>
<evidence type="ECO:0000313" key="7">
    <source>
        <dbReference type="EMBL" id="KAK0050315.1"/>
    </source>
</evidence>
<keyword evidence="7" id="KW-0675">Receptor</keyword>
<keyword evidence="4 5" id="KW-0472">Membrane</keyword>
<dbReference type="GO" id="GO:0004930">
    <property type="term" value="F:G protein-coupled receptor activity"/>
    <property type="evidence" value="ECO:0007669"/>
    <property type="project" value="InterPro"/>
</dbReference>
<dbReference type="InterPro" id="IPR017452">
    <property type="entry name" value="GPCR_Rhodpsn_7TM"/>
</dbReference>
<organism evidence="7 8">
    <name type="scientific">Biomphalaria pfeifferi</name>
    <name type="common">Bloodfluke planorb</name>
    <name type="synonym">Freshwater snail</name>
    <dbReference type="NCBI Taxonomy" id="112525"/>
    <lineage>
        <taxon>Eukaryota</taxon>
        <taxon>Metazoa</taxon>
        <taxon>Spiralia</taxon>
        <taxon>Lophotrochozoa</taxon>
        <taxon>Mollusca</taxon>
        <taxon>Gastropoda</taxon>
        <taxon>Heterobranchia</taxon>
        <taxon>Euthyneura</taxon>
        <taxon>Panpulmonata</taxon>
        <taxon>Hygrophila</taxon>
        <taxon>Lymnaeoidea</taxon>
        <taxon>Planorbidae</taxon>
        <taxon>Biomphalaria</taxon>
    </lineage>
</organism>
<dbReference type="PROSITE" id="PS50262">
    <property type="entry name" value="G_PROTEIN_RECEP_F1_2"/>
    <property type="match status" value="1"/>
</dbReference>
<feature type="transmembrane region" description="Helical" evidence="5">
    <location>
        <begin position="65"/>
        <end position="90"/>
    </location>
</feature>
<keyword evidence="8" id="KW-1185">Reference proteome</keyword>
<keyword evidence="2 5" id="KW-0812">Transmembrane</keyword>
<reference evidence="7" key="2">
    <citation type="submission" date="2023-04" db="EMBL/GenBank/DDBJ databases">
        <authorList>
            <person name="Bu L."/>
            <person name="Lu L."/>
            <person name="Laidemitt M.R."/>
            <person name="Zhang S.M."/>
            <person name="Mutuku M."/>
            <person name="Mkoji G."/>
            <person name="Steinauer M."/>
            <person name="Loker E.S."/>
        </authorList>
    </citation>
    <scope>NUCLEOTIDE SEQUENCE</scope>
    <source>
        <strain evidence="7">KasaAsao</strain>
        <tissue evidence="7">Whole Snail</tissue>
    </source>
</reference>
<feature type="transmembrane region" description="Helical" evidence="5">
    <location>
        <begin position="110"/>
        <end position="128"/>
    </location>
</feature>
<feature type="domain" description="G-protein coupled receptors family 1 profile" evidence="6">
    <location>
        <begin position="44"/>
        <end position="315"/>
    </location>
</feature>
<evidence type="ECO:0000256" key="4">
    <source>
        <dbReference type="ARBA" id="ARBA00023136"/>
    </source>
</evidence>
<evidence type="ECO:0000259" key="6">
    <source>
        <dbReference type="PROSITE" id="PS50262"/>
    </source>
</evidence>
<dbReference type="PANTHER" id="PTHR46641:SF2">
    <property type="entry name" value="FMRFAMIDE RECEPTOR"/>
    <property type="match status" value="1"/>
</dbReference>
<dbReference type="SMART" id="SM01381">
    <property type="entry name" value="7TM_GPCR_Srsx"/>
    <property type="match status" value="1"/>
</dbReference>